<sequence length="950" mass="107330">MEMQQDLTKLDSENRELNSGFHPEEKEDADQVENHSANIPCIKLSEKRICEILVLNAHQETSSTAENTSQSVGAATFKDDIGIKKDIGSKEAKSQSSAESNTYKQGKCNDEEIISAAEIEQNKCEEDKERSFQEYDEEGALSSILQSDSVMKIVHFEDTNIFKKTGANEKENTNPSADQIISEKTKIAEGATSIKDDTGITKDISNKEATSQPSGESSMLEKIGGDNDKEIVTTTEIEKNRCEEDFKKRCSKDYEEDGTLSSILQSDSVTKIVHFEDTITILNKTGANEEENTNSSADQTILEKTKIDEEKNAKQTKNEAHTFPVRSIMKKSRIILIGKTGTGKSATGNTILGDLKFNTASAFVSCTSRPQKESCICNGHLLEVIDTPGLYDTSKTQEMVKQELAQCIEMCSPGPHVFLVIMSVGRVTEEEKNTLKYMSDLFGGQDFLNHTILIVTRKEDLNPDMDLDDNDEEDFDVSNELAEFIGDSQELTIIVKQCNDRCLAISNSGQIKGRKRRTEAQRMLELIDKLIENNEGNCYSNEMFKELEKQKETIRQKQEQRKQDLKKELERKEMERTIETKRRQRKIDELESKIEKEKEKLDKLQWESNDYISEFKNKIEELRVDNLKSEQRIEKELKKLEKRLEELDDEEDILDRKIENQMLQRNKQGSIAFQINIVSNFLQKKSTLHMDDPTTNDVARCSVKPDTLEDDNLSLDICTKENPPTNETKPSTVSENPGQTSNMEMVDRSEYKELAGSSKESKDDSTENSTCHISTAKDKDNDFEYKTNIEDAPSNDTSSNKTEVYVSNEMNIGTHVITAPDAPIENENRESKCTMHSNSGNDDDTLKRANGDSKLVSIPQMDTEQDSEKLLENKTEVERDKTVINNEKEADIAAELDEVNADMSLDMCTVKNPPTYKSKTSTASLSENSCKSSNMEMVNQSEDEKQSCTK</sequence>
<keyword evidence="2" id="KW-0547">Nucleotide-binding</keyword>
<dbReference type="GeneID" id="111109315"/>
<feature type="compositionally biased region" description="Polar residues" evidence="5">
    <location>
        <begin position="207"/>
        <end position="217"/>
    </location>
</feature>
<evidence type="ECO:0000256" key="4">
    <source>
        <dbReference type="SAM" id="Coils"/>
    </source>
</evidence>
<evidence type="ECO:0000256" key="2">
    <source>
        <dbReference type="ARBA" id="ARBA00022741"/>
    </source>
</evidence>
<keyword evidence="4" id="KW-0175">Coiled coil</keyword>
<evidence type="ECO:0000313" key="8">
    <source>
        <dbReference type="RefSeq" id="XP_022301104.1"/>
    </source>
</evidence>
<evidence type="ECO:0000256" key="1">
    <source>
        <dbReference type="ARBA" id="ARBA00008535"/>
    </source>
</evidence>
<proteinExistence type="inferred from homology"/>
<feature type="region of interest" description="Disordered" evidence="5">
    <location>
        <begin position="712"/>
        <end position="776"/>
    </location>
</feature>
<dbReference type="Proteomes" id="UP000694844">
    <property type="component" value="Chromosome 8"/>
</dbReference>
<dbReference type="Gene3D" id="3.40.50.300">
    <property type="entry name" value="P-loop containing nucleotide triphosphate hydrolases"/>
    <property type="match status" value="1"/>
</dbReference>
<keyword evidence="3" id="KW-0342">GTP-binding</keyword>
<feature type="compositionally biased region" description="Polar residues" evidence="5">
    <location>
        <begin position="722"/>
        <end position="743"/>
    </location>
</feature>
<feature type="region of interest" description="Disordered" evidence="5">
    <location>
        <begin position="912"/>
        <end position="950"/>
    </location>
</feature>
<feature type="region of interest" description="Disordered" evidence="5">
    <location>
        <begin position="833"/>
        <end position="874"/>
    </location>
</feature>
<feature type="region of interest" description="Disordered" evidence="5">
    <location>
        <begin position="1"/>
        <end position="33"/>
    </location>
</feature>
<dbReference type="PANTHER" id="PTHR10903:SF188">
    <property type="entry name" value="GTPASE IMAP FAMILY MEMBER 2-LIKE-RELATED"/>
    <property type="match status" value="1"/>
</dbReference>
<feature type="region of interest" description="Disordered" evidence="5">
    <location>
        <begin position="188"/>
        <end position="227"/>
    </location>
</feature>
<dbReference type="InterPro" id="IPR006703">
    <property type="entry name" value="G_AIG1"/>
</dbReference>
<dbReference type="Pfam" id="PF04548">
    <property type="entry name" value="AIG1"/>
    <property type="match status" value="1"/>
</dbReference>
<comment type="similarity">
    <text evidence="1">Belongs to the TRAFAC class TrmE-Era-EngA-EngB-Septin-like GTPase superfamily. AIG1/Toc34/Toc159-like paraseptin GTPase family. IAN subfamily.</text>
</comment>
<dbReference type="GO" id="GO:0005525">
    <property type="term" value="F:GTP binding"/>
    <property type="evidence" value="ECO:0007669"/>
    <property type="project" value="UniProtKB-KW"/>
</dbReference>
<dbReference type="SUPFAM" id="SSF52540">
    <property type="entry name" value="P-loop containing nucleoside triphosphate hydrolases"/>
    <property type="match status" value="1"/>
</dbReference>
<dbReference type="AlphaFoldDB" id="A0A8B8BE91"/>
<dbReference type="InterPro" id="IPR027417">
    <property type="entry name" value="P-loop_NTPase"/>
</dbReference>
<organism evidence="7 8">
    <name type="scientific">Crassostrea virginica</name>
    <name type="common">Eastern oyster</name>
    <dbReference type="NCBI Taxonomy" id="6565"/>
    <lineage>
        <taxon>Eukaryota</taxon>
        <taxon>Metazoa</taxon>
        <taxon>Spiralia</taxon>
        <taxon>Lophotrochozoa</taxon>
        <taxon>Mollusca</taxon>
        <taxon>Bivalvia</taxon>
        <taxon>Autobranchia</taxon>
        <taxon>Pteriomorphia</taxon>
        <taxon>Ostreida</taxon>
        <taxon>Ostreoidea</taxon>
        <taxon>Ostreidae</taxon>
        <taxon>Crassostrea</taxon>
    </lineage>
</organism>
<dbReference type="KEGG" id="cvn:111109315"/>
<evidence type="ECO:0000256" key="5">
    <source>
        <dbReference type="SAM" id="MobiDB-lite"/>
    </source>
</evidence>
<feature type="compositionally biased region" description="Basic and acidic residues" evidence="5">
    <location>
        <begin position="745"/>
        <end position="765"/>
    </location>
</feature>
<feature type="compositionally biased region" description="Basic and acidic residues" evidence="5">
    <location>
        <begin position="194"/>
        <end position="206"/>
    </location>
</feature>
<accession>A0A8B8BE91</accession>
<reference evidence="8" key="1">
    <citation type="submission" date="2025-08" db="UniProtKB">
        <authorList>
            <consortium name="RefSeq"/>
        </authorList>
    </citation>
    <scope>IDENTIFICATION</scope>
    <source>
        <tissue evidence="8">Whole sample</tissue>
    </source>
</reference>
<name>A0A8B8BE91_CRAVI</name>
<evidence type="ECO:0000256" key="3">
    <source>
        <dbReference type="ARBA" id="ARBA00023134"/>
    </source>
</evidence>
<evidence type="ECO:0000259" key="6">
    <source>
        <dbReference type="PROSITE" id="PS51720"/>
    </source>
</evidence>
<evidence type="ECO:0000313" key="7">
    <source>
        <dbReference type="Proteomes" id="UP000694844"/>
    </source>
</evidence>
<feature type="domain" description="AIG1-type G" evidence="6">
    <location>
        <begin position="329"/>
        <end position="548"/>
    </location>
</feature>
<feature type="compositionally biased region" description="Polar residues" evidence="5">
    <location>
        <begin position="915"/>
        <end position="940"/>
    </location>
</feature>
<keyword evidence="7" id="KW-1185">Reference proteome</keyword>
<dbReference type="FunFam" id="3.40.50.300:FF:000366">
    <property type="entry name" value="GTPase, IMAP family member 2"/>
    <property type="match status" value="1"/>
</dbReference>
<dbReference type="OrthoDB" id="10061751at2759"/>
<dbReference type="InterPro" id="IPR045058">
    <property type="entry name" value="GIMA/IAN/Toc"/>
</dbReference>
<gene>
    <name evidence="8" type="primary">LOC111109315</name>
</gene>
<dbReference type="RefSeq" id="XP_022301104.1">
    <property type="nucleotide sequence ID" value="XM_022445396.1"/>
</dbReference>
<dbReference type="PROSITE" id="PS51720">
    <property type="entry name" value="G_AIG1"/>
    <property type="match status" value="1"/>
</dbReference>
<protein>
    <submittedName>
        <fullName evidence="8">Uncharacterized protein LOC111109315</fullName>
    </submittedName>
</protein>
<feature type="coiled-coil region" evidence="4">
    <location>
        <begin position="540"/>
        <end position="664"/>
    </location>
</feature>
<dbReference type="PANTHER" id="PTHR10903">
    <property type="entry name" value="GTPASE, IMAP FAMILY MEMBER-RELATED"/>
    <property type="match status" value="1"/>
</dbReference>